<evidence type="ECO:0000259" key="8">
    <source>
        <dbReference type="SMART" id="SM00934"/>
    </source>
</evidence>
<evidence type="ECO:0000256" key="7">
    <source>
        <dbReference type="HAMAP-Rule" id="MF_01215"/>
    </source>
</evidence>
<dbReference type="EMBL" id="CP074694">
    <property type="protein sequence ID" value="QVL33319.1"/>
    <property type="molecule type" value="Genomic_DNA"/>
</dbReference>
<dbReference type="HAMAP" id="MF_01215">
    <property type="entry name" value="OMPdecase_type2"/>
    <property type="match status" value="1"/>
</dbReference>
<comment type="pathway">
    <text evidence="1 7">Pyrimidine metabolism; UMP biosynthesis via de novo pathway; UMP from orotate: step 2/2.</text>
</comment>
<evidence type="ECO:0000256" key="2">
    <source>
        <dbReference type="ARBA" id="ARBA00008847"/>
    </source>
</evidence>
<dbReference type="Gene3D" id="3.20.20.70">
    <property type="entry name" value="Aldolase class I"/>
    <property type="match status" value="1"/>
</dbReference>
<name>A0A8E6EU63_9BACT</name>
<dbReference type="InterPro" id="IPR011060">
    <property type="entry name" value="RibuloseP-bd_barrel"/>
</dbReference>
<dbReference type="GO" id="GO:0004590">
    <property type="term" value="F:orotidine-5'-phosphate decarboxylase activity"/>
    <property type="evidence" value="ECO:0007669"/>
    <property type="project" value="UniProtKB-UniRule"/>
</dbReference>
<dbReference type="SUPFAM" id="SSF51366">
    <property type="entry name" value="Ribulose-phoshate binding barrel"/>
    <property type="match status" value="1"/>
</dbReference>
<proteinExistence type="inferred from homology"/>
<dbReference type="UniPathway" id="UPA00070">
    <property type="reaction ID" value="UER00120"/>
</dbReference>
<keyword evidence="5 7" id="KW-0456">Lyase</keyword>
<comment type="catalytic activity">
    <reaction evidence="6 7">
        <text>orotidine 5'-phosphate + H(+) = UMP + CO2</text>
        <dbReference type="Rhea" id="RHEA:11596"/>
        <dbReference type="ChEBI" id="CHEBI:15378"/>
        <dbReference type="ChEBI" id="CHEBI:16526"/>
        <dbReference type="ChEBI" id="CHEBI:57538"/>
        <dbReference type="ChEBI" id="CHEBI:57865"/>
        <dbReference type="EC" id="4.1.1.23"/>
    </reaction>
</comment>
<evidence type="ECO:0000256" key="5">
    <source>
        <dbReference type="ARBA" id="ARBA00023239"/>
    </source>
</evidence>
<keyword evidence="10" id="KW-1185">Reference proteome</keyword>
<comment type="similarity">
    <text evidence="2 7">Belongs to the OMP decarboxylase family. Type 2 subfamily.</text>
</comment>
<dbReference type="EC" id="4.1.1.23" evidence="7"/>
<dbReference type="PANTHER" id="PTHR43375">
    <property type="entry name" value="OROTIDINE 5'-PHOSPHATE DECARBOXYLASE"/>
    <property type="match status" value="1"/>
</dbReference>
<dbReference type="NCBIfam" id="TIGR02127">
    <property type="entry name" value="pyrF_sub2"/>
    <property type="match status" value="1"/>
</dbReference>
<organism evidence="9 10">
    <name type="scientific">Telmatocola sphagniphila</name>
    <dbReference type="NCBI Taxonomy" id="1123043"/>
    <lineage>
        <taxon>Bacteria</taxon>
        <taxon>Pseudomonadati</taxon>
        <taxon>Planctomycetota</taxon>
        <taxon>Planctomycetia</taxon>
        <taxon>Gemmatales</taxon>
        <taxon>Gemmataceae</taxon>
    </lineage>
</organism>
<keyword evidence="4 7" id="KW-0665">Pyrimidine biosynthesis</keyword>
<reference evidence="9" key="1">
    <citation type="submission" date="2021-05" db="EMBL/GenBank/DDBJ databases">
        <title>Complete genome sequence of the cellulolytic planctomycete Telmatocola sphagniphila SP2T and characterization of the first cellulase from planctomycetes.</title>
        <authorList>
            <person name="Rakitin A.L."/>
            <person name="Beletsky A.V."/>
            <person name="Naumoff D.G."/>
            <person name="Kulichevskaya I.S."/>
            <person name="Mardanov A.V."/>
            <person name="Ravin N.V."/>
            <person name="Dedysh S.N."/>
        </authorList>
    </citation>
    <scope>NUCLEOTIDE SEQUENCE</scope>
    <source>
        <strain evidence="9">SP2T</strain>
    </source>
</reference>
<evidence type="ECO:0000313" key="10">
    <source>
        <dbReference type="Proteomes" id="UP000676194"/>
    </source>
</evidence>
<dbReference type="SMART" id="SM00934">
    <property type="entry name" value="OMPdecase"/>
    <property type="match status" value="1"/>
</dbReference>
<dbReference type="RefSeq" id="WP_213498209.1">
    <property type="nucleotide sequence ID" value="NZ_CP074694.1"/>
</dbReference>
<dbReference type="Proteomes" id="UP000676194">
    <property type="component" value="Chromosome"/>
</dbReference>
<protein>
    <recommendedName>
        <fullName evidence="7">Orotidine 5'-phosphate decarboxylase</fullName>
        <ecNumber evidence="7">4.1.1.23</ecNumber>
    </recommendedName>
    <alternativeName>
        <fullName evidence="7">OMP decarboxylase</fullName>
        <shortName evidence="7">OMPDCase</shortName>
        <shortName evidence="7">OMPdecase</shortName>
    </alternativeName>
</protein>
<evidence type="ECO:0000256" key="1">
    <source>
        <dbReference type="ARBA" id="ARBA00004861"/>
    </source>
</evidence>
<evidence type="ECO:0000256" key="6">
    <source>
        <dbReference type="ARBA" id="ARBA00049157"/>
    </source>
</evidence>
<dbReference type="InterPro" id="IPR013785">
    <property type="entry name" value="Aldolase_TIM"/>
</dbReference>
<dbReference type="GO" id="GO:0006207">
    <property type="term" value="P:'de novo' pyrimidine nucleobase biosynthetic process"/>
    <property type="evidence" value="ECO:0007669"/>
    <property type="project" value="InterPro"/>
</dbReference>
<dbReference type="InterPro" id="IPR011995">
    <property type="entry name" value="OMPdecase_type-2"/>
</dbReference>
<dbReference type="InterPro" id="IPR001754">
    <property type="entry name" value="OMPdeCOase_dom"/>
</dbReference>
<dbReference type="AlphaFoldDB" id="A0A8E6EU63"/>
<dbReference type="PANTHER" id="PTHR43375:SF1">
    <property type="entry name" value="OROTIDINE 5'-PHOSPHATE DECARBOXYLASE"/>
    <property type="match status" value="1"/>
</dbReference>
<accession>A0A8E6EU63</accession>
<gene>
    <name evidence="7 9" type="primary">pyrF</name>
    <name evidence="9" type="ORF">KIH39_05235</name>
</gene>
<evidence type="ECO:0000313" key="9">
    <source>
        <dbReference type="EMBL" id="QVL33319.1"/>
    </source>
</evidence>
<dbReference type="Pfam" id="PF00215">
    <property type="entry name" value="OMPdecase"/>
    <property type="match status" value="1"/>
</dbReference>
<feature type="domain" description="Orotidine 5'-phosphate decarboxylase" evidence="8">
    <location>
        <begin position="20"/>
        <end position="290"/>
    </location>
</feature>
<evidence type="ECO:0000256" key="3">
    <source>
        <dbReference type="ARBA" id="ARBA00022793"/>
    </source>
</evidence>
<keyword evidence="3 7" id="KW-0210">Decarboxylase</keyword>
<dbReference type="GO" id="GO:0044205">
    <property type="term" value="P:'de novo' UMP biosynthetic process"/>
    <property type="evidence" value="ECO:0007669"/>
    <property type="project" value="UniProtKB-UniRule"/>
</dbReference>
<feature type="active site" description="Proton donor" evidence="7">
    <location>
        <position position="107"/>
    </location>
</feature>
<evidence type="ECO:0000256" key="4">
    <source>
        <dbReference type="ARBA" id="ARBA00022975"/>
    </source>
</evidence>
<dbReference type="CDD" id="cd04725">
    <property type="entry name" value="OMP_decarboxylase_like"/>
    <property type="match status" value="1"/>
</dbReference>
<dbReference type="KEGG" id="tsph:KIH39_05235"/>
<sequence>MAPATFSDRLYNSIREKNSVLCVGLDPRWELLPLDLRNSCHGLGLEKIARSYSNFCSEVIDIVAPYVPVVKPQSAFFEACGAAGILALGAVIDHARSKGLLVILDAKRGDISTTGEAYAKTAFTGADYEGQHYSLFAADSLTVNPYLGEDSLEPFLTEAEKVQGGIFVLLRTSNPGSGLFQNLICEGKPLYYHVADAISRWNYVTIRSHGYGSIGAVVGATNPRDLKELRSYMPGVWFLVPGYGAQGGTAEDVRESFDDNGFGAIVNSSRGITFCFKPDSKDWKAAIRLAVEKTNQQLNAVRSR</sequence>